<dbReference type="EMBL" id="AP026973">
    <property type="protein sequence ID" value="BDT76963.1"/>
    <property type="molecule type" value="Genomic_DNA"/>
</dbReference>
<sequence>MTDSVRIAAWNVNSLKVRLPQVLSWLHDQEKKQQPIDALCLQELKLTDDKYPHKELEDAGYLSLAAGQKTYNGVAIIVRKAALAPIASDTVTSFLKPIRNIPNFEDEQQRILAATIPFAGTQPIRLVSAYFPNGQSPDSDKFIYKLSWLKALQTWLGEELQQNSRLALLGDFNIAPADIDVHDPSKWIGQNLVSPDERQAFQQLVELGLTDSFRMFEQPPKIFSWWDYRMMGFRRNAGLRIDHILLSEALKDKCTASIVDKEPRTWEQPSDHAPVVATIKKV</sequence>
<evidence type="ECO:0000256" key="8">
    <source>
        <dbReference type="PIRSR" id="PIRSR604808-3"/>
    </source>
</evidence>
<dbReference type="Proteomes" id="UP001211097">
    <property type="component" value="Chromosome"/>
</dbReference>
<dbReference type="SUPFAM" id="SSF56219">
    <property type="entry name" value="DNase I-like"/>
    <property type="match status" value="1"/>
</dbReference>
<comment type="similarity">
    <text evidence="2">Belongs to the DNA repair enzymes AP/ExoA family.</text>
</comment>
<feature type="binding site" evidence="7">
    <location>
        <position position="11"/>
    </location>
    <ligand>
        <name>Mg(2+)</name>
        <dbReference type="ChEBI" id="CHEBI:18420"/>
        <label>1</label>
    </ligand>
</feature>
<dbReference type="NCBIfam" id="TIGR00633">
    <property type="entry name" value="xth"/>
    <property type="match status" value="1"/>
</dbReference>
<keyword evidence="4" id="KW-0378">Hydrolase</keyword>
<gene>
    <name evidence="10" type="primary">xth-2</name>
    <name evidence="10" type="ORF">PKF023_07660</name>
</gene>
<dbReference type="KEGG" id="pyt:PKF023_07660"/>
<dbReference type="InterPro" id="IPR005135">
    <property type="entry name" value="Endo/exonuclease/phosphatase"/>
</dbReference>
<dbReference type="RefSeq" id="WP_281743365.1">
    <property type="nucleotide sequence ID" value="NZ_AP026973.1"/>
</dbReference>
<comment type="cofactor">
    <cofactor evidence="1">
        <name>Mn(2+)</name>
        <dbReference type="ChEBI" id="CHEBI:29035"/>
    </cofactor>
</comment>
<feature type="active site" description="Proton acceptor" evidence="6">
    <location>
        <position position="272"/>
    </location>
</feature>
<evidence type="ECO:0000259" key="9">
    <source>
        <dbReference type="Pfam" id="PF03372"/>
    </source>
</evidence>
<dbReference type="PANTHER" id="PTHR43250">
    <property type="entry name" value="EXODEOXYRIBONUCLEASE III"/>
    <property type="match status" value="1"/>
</dbReference>
<feature type="binding site" evidence="7">
    <location>
        <position position="271"/>
    </location>
    <ligand>
        <name>Mg(2+)</name>
        <dbReference type="ChEBI" id="CHEBI:18420"/>
        <label>1</label>
    </ligand>
</feature>
<feature type="site" description="Interaction with DNA substrate" evidence="8">
    <location>
        <position position="272"/>
    </location>
</feature>
<comment type="cofactor">
    <cofactor evidence="7">
        <name>Mg(2+)</name>
        <dbReference type="ChEBI" id="CHEBI:18420"/>
    </cofactor>
    <cofactor evidence="7">
        <name>Mn(2+)</name>
        <dbReference type="ChEBI" id="CHEBI:29035"/>
    </cofactor>
    <text evidence="7">Probably binds two magnesium or manganese ions per subunit.</text>
</comment>
<evidence type="ECO:0000256" key="2">
    <source>
        <dbReference type="ARBA" id="ARBA00007092"/>
    </source>
</evidence>
<keyword evidence="7" id="KW-0464">Manganese</keyword>
<reference evidence="10" key="1">
    <citation type="submission" date="2022-11" db="EMBL/GenBank/DDBJ databases">
        <title>Complete Genome Sequences of three Polynucleobacter sp. Subcluster PnecC Strains KF022, KF023, and KF032 Isolated from a Shallow Eutrophic Lake in Japan.</title>
        <authorList>
            <person name="Ogata Y."/>
            <person name="Watanabe K."/>
            <person name="Takemine S."/>
            <person name="Shindo C."/>
            <person name="Kurokawa R."/>
            <person name="Suda W."/>
        </authorList>
    </citation>
    <scope>NUCLEOTIDE SEQUENCE</scope>
    <source>
        <strain evidence="10">KF023</strain>
    </source>
</reference>
<dbReference type="GO" id="GO:0008311">
    <property type="term" value="F:double-stranded DNA 3'-5' DNA exonuclease activity"/>
    <property type="evidence" value="ECO:0007669"/>
    <property type="project" value="InterPro"/>
</dbReference>
<dbReference type="PROSITE" id="PS00728">
    <property type="entry name" value="AP_NUCLEASE_F1_3"/>
    <property type="match status" value="1"/>
</dbReference>
<dbReference type="NCBIfam" id="TIGR00195">
    <property type="entry name" value="exoDNase_III"/>
    <property type="match status" value="1"/>
</dbReference>
<feature type="binding site" evidence="7">
    <location>
        <position position="173"/>
    </location>
    <ligand>
        <name>Mg(2+)</name>
        <dbReference type="ChEBI" id="CHEBI:18420"/>
        <label>1</label>
    </ligand>
</feature>
<organism evidence="10">
    <name type="scientific">Polynucleobacter yangtzensis</name>
    <dbReference type="NCBI Taxonomy" id="1743159"/>
    <lineage>
        <taxon>Bacteria</taxon>
        <taxon>Pseudomonadati</taxon>
        <taxon>Pseudomonadota</taxon>
        <taxon>Betaproteobacteria</taxon>
        <taxon>Burkholderiales</taxon>
        <taxon>Burkholderiaceae</taxon>
        <taxon>Polynucleobacter</taxon>
    </lineage>
</organism>
<dbReference type="Gene3D" id="3.60.10.10">
    <property type="entry name" value="Endonuclease/exonuclease/phosphatase"/>
    <property type="match status" value="1"/>
</dbReference>
<feature type="binding site" evidence="7">
    <location>
        <position position="43"/>
    </location>
    <ligand>
        <name>Mg(2+)</name>
        <dbReference type="ChEBI" id="CHEBI:18420"/>
        <label>1</label>
    </ligand>
</feature>
<feature type="active site" evidence="6">
    <location>
        <position position="130"/>
    </location>
</feature>
<dbReference type="PROSITE" id="PS51435">
    <property type="entry name" value="AP_NUCLEASE_F1_4"/>
    <property type="match status" value="1"/>
</dbReference>
<feature type="binding site" evidence="7">
    <location>
        <position position="272"/>
    </location>
    <ligand>
        <name>Mg(2+)</name>
        <dbReference type="ChEBI" id="CHEBI:18420"/>
        <label>1</label>
    </ligand>
</feature>
<keyword evidence="5 7" id="KW-0460">Magnesium</keyword>
<keyword evidence="3 7" id="KW-0479">Metal-binding</keyword>
<protein>
    <submittedName>
        <fullName evidence="10">Exodeoxyribonuclease III</fullName>
    </submittedName>
</protein>
<dbReference type="AlphaFoldDB" id="A0A9C7C4X1"/>
<dbReference type="GO" id="GO:0006281">
    <property type="term" value="P:DNA repair"/>
    <property type="evidence" value="ECO:0007669"/>
    <property type="project" value="InterPro"/>
</dbReference>
<evidence type="ECO:0000256" key="3">
    <source>
        <dbReference type="ARBA" id="ARBA00022723"/>
    </source>
</evidence>
<evidence type="ECO:0000256" key="5">
    <source>
        <dbReference type="ARBA" id="ARBA00022842"/>
    </source>
</evidence>
<proteinExistence type="inferred from homology"/>
<dbReference type="InterPro" id="IPR004808">
    <property type="entry name" value="AP_endonuc_1"/>
</dbReference>
<dbReference type="CDD" id="cd09086">
    <property type="entry name" value="ExoIII-like_AP-endo"/>
    <property type="match status" value="1"/>
</dbReference>
<evidence type="ECO:0000256" key="6">
    <source>
        <dbReference type="PIRSR" id="PIRSR604808-1"/>
    </source>
</evidence>
<name>A0A9C7C4X1_9BURK</name>
<dbReference type="InterPro" id="IPR037493">
    <property type="entry name" value="ExoIII-like"/>
</dbReference>
<feature type="active site" evidence="6">
    <location>
        <position position="171"/>
    </location>
</feature>
<evidence type="ECO:0000313" key="10">
    <source>
        <dbReference type="EMBL" id="BDT76963.1"/>
    </source>
</evidence>
<evidence type="ECO:0000256" key="4">
    <source>
        <dbReference type="ARBA" id="ARBA00022801"/>
    </source>
</evidence>
<feature type="binding site" evidence="7">
    <location>
        <position position="171"/>
    </location>
    <ligand>
        <name>Mg(2+)</name>
        <dbReference type="ChEBI" id="CHEBI:18420"/>
        <label>1</label>
    </ligand>
</feature>
<dbReference type="GO" id="GO:0004519">
    <property type="term" value="F:endonuclease activity"/>
    <property type="evidence" value="ECO:0007669"/>
    <property type="project" value="InterPro"/>
</dbReference>
<evidence type="ECO:0000256" key="7">
    <source>
        <dbReference type="PIRSR" id="PIRSR604808-2"/>
    </source>
</evidence>
<dbReference type="GO" id="GO:0003677">
    <property type="term" value="F:DNA binding"/>
    <property type="evidence" value="ECO:0007669"/>
    <property type="project" value="InterPro"/>
</dbReference>
<dbReference type="InterPro" id="IPR036691">
    <property type="entry name" value="Endo/exonu/phosph_ase_sf"/>
</dbReference>
<dbReference type="Pfam" id="PF03372">
    <property type="entry name" value="Exo_endo_phos"/>
    <property type="match status" value="1"/>
</dbReference>
<feature type="site" description="Important for catalytic activity" evidence="8">
    <location>
        <position position="242"/>
    </location>
</feature>
<dbReference type="GO" id="GO:0046872">
    <property type="term" value="F:metal ion binding"/>
    <property type="evidence" value="ECO:0007669"/>
    <property type="project" value="UniProtKB-KW"/>
</dbReference>
<dbReference type="InterPro" id="IPR020848">
    <property type="entry name" value="AP_endonuclease_F1_CS"/>
</dbReference>
<dbReference type="PANTHER" id="PTHR43250:SF2">
    <property type="entry name" value="EXODEOXYRIBONUCLEASE III"/>
    <property type="match status" value="1"/>
</dbReference>
<feature type="domain" description="Endonuclease/exonuclease/phosphatase" evidence="9">
    <location>
        <begin position="9"/>
        <end position="272"/>
    </location>
</feature>
<accession>A0A9C7C4X1</accession>
<feature type="site" description="Transition state stabilizer" evidence="8">
    <location>
        <position position="173"/>
    </location>
</feature>
<evidence type="ECO:0000256" key="1">
    <source>
        <dbReference type="ARBA" id="ARBA00001936"/>
    </source>
</evidence>